<proteinExistence type="predicted"/>
<evidence type="ECO:0000256" key="1">
    <source>
        <dbReference type="ARBA" id="ARBA00022603"/>
    </source>
</evidence>
<dbReference type="PANTHER" id="PTHR43542">
    <property type="entry name" value="METHYLTRANSFERASE"/>
    <property type="match status" value="1"/>
</dbReference>
<keyword evidence="4" id="KW-1185">Reference proteome</keyword>
<organism evidence="3 4">
    <name type="scientific">Variovorax ureilyticus</name>
    <dbReference type="NCBI Taxonomy" id="1836198"/>
    <lineage>
        <taxon>Bacteria</taxon>
        <taxon>Pseudomonadati</taxon>
        <taxon>Pseudomonadota</taxon>
        <taxon>Betaproteobacteria</taxon>
        <taxon>Burkholderiales</taxon>
        <taxon>Comamonadaceae</taxon>
        <taxon>Variovorax</taxon>
    </lineage>
</organism>
<keyword evidence="1 3" id="KW-0489">Methyltransferase</keyword>
<dbReference type="PIRSF" id="PIRSF004553">
    <property type="entry name" value="CHP00095"/>
    <property type="match status" value="1"/>
</dbReference>
<dbReference type="InterPro" id="IPR029063">
    <property type="entry name" value="SAM-dependent_MTases_sf"/>
</dbReference>
<keyword evidence="2" id="KW-0808">Transferase</keyword>
<dbReference type="EMBL" id="JBBKZU010000017">
    <property type="protein sequence ID" value="MEJ8815129.1"/>
    <property type="molecule type" value="Genomic_DNA"/>
</dbReference>
<dbReference type="InterPro" id="IPR004398">
    <property type="entry name" value="RNA_MeTrfase_RsmD"/>
</dbReference>
<protein>
    <submittedName>
        <fullName evidence="3">RsmD family RNA methyltransferase</fullName>
    </submittedName>
</protein>
<dbReference type="PANTHER" id="PTHR43542:SF1">
    <property type="entry name" value="METHYLTRANSFERASE"/>
    <property type="match status" value="1"/>
</dbReference>
<dbReference type="Gene3D" id="3.40.50.150">
    <property type="entry name" value="Vaccinia Virus protein VP39"/>
    <property type="match status" value="1"/>
</dbReference>
<dbReference type="Proteomes" id="UP001365846">
    <property type="component" value="Unassembled WGS sequence"/>
</dbReference>
<name>A0ABU8VN95_9BURK</name>
<evidence type="ECO:0000313" key="3">
    <source>
        <dbReference type="EMBL" id="MEJ8815129.1"/>
    </source>
</evidence>
<evidence type="ECO:0000256" key="2">
    <source>
        <dbReference type="ARBA" id="ARBA00022679"/>
    </source>
</evidence>
<dbReference type="GO" id="GO:0008168">
    <property type="term" value="F:methyltransferase activity"/>
    <property type="evidence" value="ECO:0007669"/>
    <property type="project" value="UniProtKB-KW"/>
</dbReference>
<comment type="caution">
    <text evidence="3">The sequence shown here is derived from an EMBL/GenBank/DDBJ whole genome shotgun (WGS) entry which is preliminary data.</text>
</comment>
<dbReference type="GO" id="GO:0032259">
    <property type="term" value="P:methylation"/>
    <property type="evidence" value="ECO:0007669"/>
    <property type="project" value="UniProtKB-KW"/>
</dbReference>
<dbReference type="SUPFAM" id="SSF53335">
    <property type="entry name" value="S-adenosyl-L-methionine-dependent methyltransferases"/>
    <property type="match status" value="1"/>
</dbReference>
<gene>
    <name evidence="3" type="ORF">WKW77_28930</name>
</gene>
<accession>A0ABU8VN95</accession>
<evidence type="ECO:0000313" key="4">
    <source>
        <dbReference type="Proteomes" id="UP001365846"/>
    </source>
</evidence>
<dbReference type="CDD" id="cd02440">
    <property type="entry name" value="AdoMet_MTases"/>
    <property type="match status" value="1"/>
</dbReference>
<reference evidence="3 4" key="1">
    <citation type="submission" date="2024-03" db="EMBL/GenBank/DDBJ databases">
        <title>Novel species of the genus Variovorax.</title>
        <authorList>
            <person name="Liu Q."/>
            <person name="Xin Y.-H."/>
        </authorList>
    </citation>
    <scope>NUCLEOTIDE SEQUENCE [LARGE SCALE GENOMIC DNA]</scope>
    <source>
        <strain evidence="3 4">KACC 18899</strain>
    </source>
</reference>
<sequence length="210" mass="22192">MPAKSPAALARLAKAPHFVRIIGGEWKRTRLAVADKAGLRPTPDRVRETLFNWLASLAGAGGGELPGWRCVDAFAGTGALGLEAASRGAESVLLCEQDPALVAQLQALRTKLSAEAVRVERGNGITALERTPAGTLHVVFLDPPFDNAGLYAPALNAAMRALRPAGVIYLEAARRWNDEELASLGLVVYRHLKAGAVHAHLLQRAADAAA</sequence>
<dbReference type="Pfam" id="PF03602">
    <property type="entry name" value="Cons_hypoth95"/>
    <property type="match status" value="1"/>
</dbReference>